<dbReference type="RefSeq" id="WP_180679479.1">
    <property type="nucleotide sequence ID" value="NZ_JACCKA010000085.1"/>
</dbReference>
<accession>A0A853JEF9</accession>
<name>A0A853JEF9_9GAMM</name>
<sequence>MLIGYAADALLQVMKAAAAHRADGAEDIAAGCQAVAEMLGRVVDALETRFGTILEEPNSDR</sequence>
<proteinExistence type="predicted"/>
<evidence type="ECO:0000313" key="1">
    <source>
        <dbReference type="EMBL" id="NZA27713.1"/>
    </source>
</evidence>
<evidence type="ECO:0000313" key="2">
    <source>
        <dbReference type="Proteomes" id="UP000578091"/>
    </source>
</evidence>
<gene>
    <name evidence="1" type="ORF">H0E84_15130</name>
</gene>
<organism evidence="1 2">
    <name type="scientific">Luteimonas salinisoli</name>
    <dbReference type="NCBI Taxonomy" id="2752307"/>
    <lineage>
        <taxon>Bacteria</taxon>
        <taxon>Pseudomonadati</taxon>
        <taxon>Pseudomonadota</taxon>
        <taxon>Gammaproteobacteria</taxon>
        <taxon>Lysobacterales</taxon>
        <taxon>Lysobacteraceae</taxon>
        <taxon>Luteimonas</taxon>
    </lineage>
</organism>
<dbReference type="EMBL" id="JACCKA010000085">
    <property type="protein sequence ID" value="NZA27713.1"/>
    <property type="molecule type" value="Genomic_DNA"/>
</dbReference>
<dbReference type="Proteomes" id="UP000578091">
    <property type="component" value="Unassembled WGS sequence"/>
</dbReference>
<comment type="caution">
    <text evidence="1">The sequence shown here is derived from an EMBL/GenBank/DDBJ whole genome shotgun (WGS) entry which is preliminary data.</text>
</comment>
<protein>
    <submittedName>
        <fullName evidence="1">Uncharacterized protein</fullName>
    </submittedName>
</protein>
<reference evidence="1 2" key="1">
    <citation type="submission" date="2020-07" db="EMBL/GenBank/DDBJ databases">
        <title>Luteimonas sp. SJ-92.</title>
        <authorList>
            <person name="Huang X.-X."/>
            <person name="Xu L."/>
            <person name="Sun J.-Q."/>
        </authorList>
    </citation>
    <scope>NUCLEOTIDE SEQUENCE [LARGE SCALE GENOMIC DNA]</scope>
    <source>
        <strain evidence="1 2">SJ-92</strain>
    </source>
</reference>
<keyword evidence="2" id="KW-1185">Reference proteome</keyword>
<dbReference type="AlphaFoldDB" id="A0A853JEF9"/>